<organism evidence="1">
    <name type="scientific">Timema tahoe</name>
    <dbReference type="NCBI Taxonomy" id="61484"/>
    <lineage>
        <taxon>Eukaryota</taxon>
        <taxon>Metazoa</taxon>
        <taxon>Ecdysozoa</taxon>
        <taxon>Arthropoda</taxon>
        <taxon>Hexapoda</taxon>
        <taxon>Insecta</taxon>
        <taxon>Pterygota</taxon>
        <taxon>Neoptera</taxon>
        <taxon>Polyneoptera</taxon>
        <taxon>Phasmatodea</taxon>
        <taxon>Timematodea</taxon>
        <taxon>Timematoidea</taxon>
        <taxon>Timematidae</taxon>
        <taxon>Timema</taxon>
    </lineage>
</organism>
<gene>
    <name evidence="1" type="ORF">TTEB3V08_LOCUS8471</name>
</gene>
<reference evidence="1" key="1">
    <citation type="submission" date="2020-11" db="EMBL/GenBank/DDBJ databases">
        <authorList>
            <person name="Tran Van P."/>
        </authorList>
    </citation>
    <scope>NUCLEOTIDE SEQUENCE</scope>
</reference>
<accession>A0A7R9ILA9</accession>
<dbReference type="EMBL" id="OE003800">
    <property type="protein sequence ID" value="CAD7460542.1"/>
    <property type="molecule type" value="Genomic_DNA"/>
</dbReference>
<name>A0A7R9ILA9_9NEOP</name>
<dbReference type="AlphaFoldDB" id="A0A7R9ILA9"/>
<sequence length="318" mass="35373">MKPRSRDQVVTIDFLQEETITSLSSGSSVKCELCSSFHCKSHIVFVPFYMFLSTFPVPSSNKAICFHSKTKNRVFGNPDTNPFSGVIKHLTKKLFKLVCDLSSLRIEKVNFAPPYLVVLECADLTVKFDNYKASQKKIIQKLKSRLYSILLFYARILSINKNSTEILLMKILILYYTNVTKTCCFHSTQSKLYPVKNNHLVIASGVTSYLGGDEEVPVVRVQGDLVHDVLGALHGALVQGVGALHGALVQGVGAHREVQVVSMKIGHMSLARTPTEKKGGWSSLICPLKVLKQEILSTLASPNPKHNLIYYEKTVTNL</sequence>
<protein>
    <submittedName>
        <fullName evidence="1">Uncharacterized protein</fullName>
    </submittedName>
</protein>
<evidence type="ECO:0000313" key="1">
    <source>
        <dbReference type="EMBL" id="CAD7460542.1"/>
    </source>
</evidence>
<proteinExistence type="predicted"/>